<evidence type="ECO:0000313" key="3">
    <source>
        <dbReference type="Proteomes" id="UP000622687"/>
    </source>
</evidence>
<name>A0A934M2M7_9CLOT</name>
<evidence type="ECO:0008006" key="4">
    <source>
        <dbReference type="Google" id="ProtNLM"/>
    </source>
</evidence>
<keyword evidence="3" id="KW-1185">Reference proteome</keyword>
<gene>
    <name evidence="2" type="ORF">I6U51_06155</name>
</gene>
<organism evidence="2 3">
    <name type="scientific">Clostridium aciditolerans</name>
    <dbReference type="NCBI Taxonomy" id="339861"/>
    <lineage>
        <taxon>Bacteria</taxon>
        <taxon>Bacillati</taxon>
        <taxon>Bacillota</taxon>
        <taxon>Clostridia</taxon>
        <taxon>Eubacteriales</taxon>
        <taxon>Clostridiaceae</taxon>
        <taxon>Clostridium</taxon>
    </lineage>
</organism>
<feature type="signal peptide" evidence="1">
    <location>
        <begin position="1"/>
        <end position="22"/>
    </location>
</feature>
<sequence>MKSLKKLVLIGAVVAMSTSLFTGCSYEGKTLSDAFSKTQKITSSESKTEIGLRFAAENLSAEEQQQASKVIPMINGSKMTINTKANQDKDGKVGKMQADVAMQLGTMPLNMGVWADVNMADGKNEFKEIIKVPAAEAQKMGGKQYIVLDNSMMGKTNNASMDLAKASEDMQNKFSKMILSSMASFDPGFKIITETGYTYMNLQDGRKLVRTFQVKLNDKQFKDLIKYTSNNLINNKDAKGLLKDYLTTVTKLSASSAEEAKANQASIDKAFSDFDKGLPQFTAQMNKILNAFDGVTLVGDKGIVIEYAVDGDGYVVNEKGNIDLVFDSAKFIPTVEKLSGTSTQNKLTGVYKLGIDFNTSTFNINKNVEIKFPEINSENSTNFQDLISESKVK</sequence>
<protein>
    <recommendedName>
        <fullName evidence="4">Lipoprotein</fullName>
    </recommendedName>
</protein>
<dbReference type="RefSeq" id="WP_211141805.1">
    <property type="nucleotide sequence ID" value="NZ_JAEEGB010000006.1"/>
</dbReference>
<proteinExistence type="predicted"/>
<evidence type="ECO:0000256" key="1">
    <source>
        <dbReference type="SAM" id="SignalP"/>
    </source>
</evidence>
<dbReference type="Proteomes" id="UP000622687">
    <property type="component" value="Unassembled WGS sequence"/>
</dbReference>
<feature type="chain" id="PRO_5039436876" description="Lipoprotein" evidence="1">
    <location>
        <begin position="23"/>
        <end position="393"/>
    </location>
</feature>
<dbReference type="AlphaFoldDB" id="A0A934M2M7"/>
<dbReference type="PROSITE" id="PS51257">
    <property type="entry name" value="PROKAR_LIPOPROTEIN"/>
    <property type="match status" value="1"/>
</dbReference>
<evidence type="ECO:0000313" key="2">
    <source>
        <dbReference type="EMBL" id="MBI6872292.1"/>
    </source>
</evidence>
<keyword evidence="1" id="KW-0732">Signal</keyword>
<reference evidence="2" key="1">
    <citation type="submission" date="2020-12" db="EMBL/GenBank/DDBJ databases">
        <title>Clostridium thailandense sp. nov., a novel acetogenic bacterium isolated from peat land soil in Thailand.</title>
        <authorList>
            <person name="Chaikitkaew S."/>
            <person name="Birkeland N.K."/>
        </authorList>
    </citation>
    <scope>NUCLEOTIDE SEQUENCE</scope>
    <source>
        <strain evidence="2">DSM 17425</strain>
    </source>
</reference>
<comment type="caution">
    <text evidence="2">The sequence shown here is derived from an EMBL/GenBank/DDBJ whole genome shotgun (WGS) entry which is preliminary data.</text>
</comment>
<accession>A0A934M2M7</accession>
<dbReference type="EMBL" id="JAEEGB010000006">
    <property type="protein sequence ID" value="MBI6872292.1"/>
    <property type="molecule type" value="Genomic_DNA"/>
</dbReference>